<protein>
    <submittedName>
        <fullName evidence="1">Uncharacterized protein</fullName>
    </submittedName>
</protein>
<sequence>MPVSSGYLHPNYQLVKVSALAISPRLIPHPGQQFNS</sequence>
<organism evidence="1 2">
    <name type="scientific">Richelia sinica FACHB-800</name>
    <dbReference type="NCBI Taxonomy" id="1357546"/>
    <lineage>
        <taxon>Bacteria</taxon>
        <taxon>Bacillati</taxon>
        <taxon>Cyanobacteriota</taxon>
        <taxon>Cyanophyceae</taxon>
        <taxon>Nostocales</taxon>
        <taxon>Nostocaceae</taxon>
        <taxon>Richelia</taxon>
    </lineage>
</organism>
<dbReference type="Proteomes" id="UP000683511">
    <property type="component" value="Chromosome"/>
</dbReference>
<accession>A0A975Y7E5</accession>
<reference evidence="1" key="1">
    <citation type="submission" date="2017-04" db="EMBL/GenBank/DDBJ databases">
        <title>Genome deletions in a multicellular cyanobacterial endosymbiont for morphological adaptation in marine diatoms.</title>
        <authorList>
            <person name="Wang Y."/>
            <person name="Gao H."/>
            <person name="Li R."/>
            <person name="Xu X."/>
        </authorList>
    </citation>
    <scope>NUCLEOTIDE SEQUENCE</scope>
    <source>
        <strain evidence="1">FACHB 800</strain>
    </source>
</reference>
<name>A0A975Y7E5_9NOST</name>
<evidence type="ECO:0000313" key="1">
    <source>
        <dbReference type="EMBL" id="QXE26248.1"/>
    </source>
</evidence>
<evidence type="ECO:0000313" key="2">
    <source>
        <dbReference type="Proteomes" id="UP000683511"/>
    </source>
</evidence>
<dbReference type="AlphaFoldDB" id="A0A975Y7E5"/>
<gene>
    <name evidence="1" type="ORF">B6N60_04979</name>
</gene>
<proteinExistence type="predicted"/>
<keyword evidence="2" id="KW-1185">Reference proteome</keyword>
<dbReference type="EMBL" id="CP021056">
    <property type="protein sequence ID" value="QXE26248.1"/>
    <property type="molecule type" value="Genomic_DNA"/>
</dbReference>
<dbReference type="KEGG" id="rsin:B6N60_04979"/>